<evidence type="ECO:0000313" key="2">
    <source>
        <dbReference type="EMBL" id="KAF0376087.1"/>
    </source>
</evidence>
<evidence type="ECO:0000313" key="3">
    <source>
        <dbReference type="Proteomes" id="UP000439903"/>
    </source>
</evidence>
<reference evidence="2 3" key="1">
    <citation type="journal article" date="2019" name="Environ. Microbiol.">
        <title>At the nexus of three kingdoms: the genome of the mycorrhizal fungus Gigaspora margarita provides insights into plant, endobacterial and fungal interactions.</title>
        <authorList>
            <person name="Venice F."/>
            <person name="Ghignone S."/>
            <person name="Salvioli di Fossalunga A."/>
            <person name="Amselem J."/>
            <person name="Novero M."/>
            <person name="Xianan X."/>
            <person name="Sedzielewska Toro K."/>
            <person name="Morin E."/>
            <person name="Lipzen A."/>
            <person name="Grigoriev I.V."/>
            <person name="Henrissat B."/>
            <person name="Martin F.M."/>
            <person name="Bonfante P."/>
        </authorList>
    </citation>
    <scope>NUCLEOTIDE SEQUENCE [LARGE SCALE GENOMIC DNA]</scope>
    <source>
        <strain evidence="2 3">BEG34</strain>
    </source>
</reference>
<dbReference type="EMBL" id="WTPW01002584">
    <property type="protein sequence ID" value="KAF0376087.1"/>
    <property type="molecule type" value="Genomic_DNA"/>
</dbReference>
<dbReference type="Proteomes" id="UP000439903">
    <property type="component" value="Unassembled WGS sequence"/>
</dbReference>
<dbReference type="Gene3D" id="1.25.40.10">
    <property type="entry name" value="Tetratricopeptide repeat domain"/>
    <property type="match status" value="1"/>
</dbReference>
<dbReference type="AlphaFoldDB" id="A0A8H3WZ79"/>
<protein>
    <submittedName>
        <fullName evidence="2">Uncharacterized protein</fullName>
    </submittedName>
</protein>
<dbReference type="InterPro" id="IPR011990">
    <property type="entry name" value="TPR-like_helical_dom_sf"/>
</dbReference>
<gene>
    <name evidence="2" type="ORF">F8M41_012723</name>
</gene>
<name>A0A8H3WZ79_GIGMA</name>
<sequence length="110" mass="13290">MHLKKKKERQQRQRPTQKVSQRWKQKRKSLQLHIFYVQKQHPKLKTENPGLDHKATFKLKSNRYKYGIGVEKDKHKAFVYYQKSSEMALVEQKKLDVTIRESGLKGINRR</sequence>
<keyword evidence="3" id="KW-1185">Reference proteome</keyword>
<accession>A0A8H3WZ79</accession>
<dbReference type="OrthoDB" id="2384430at2759"/>
<proteinExistence type="predicted"/>
<organism evidence="2 3">
    <name type="scientific">Gigaspora margarita</name>
    <dbReference type="NCBI Taxonomy" id="4874"/>
    <lineage>
        <taxon>Eukaryota</taxon>
        <taxon>Fungi</taxon>
        <taxon>Fungi incertae sedis</taxon>
        <taxon>Mucoromycota</taxon>
        <taxon>Glomeromycotina</taxon>
        <taxon>Glomeromycetes</taxon>
        <taxon>Diversisporales</taxon>
        <taxon>Gigasporaceae</taxon>
        <taxon>Gigaspora</taxon>
    </lineage>
</organism>
<feature type="region of interest" description="Disordered" evidence="1">
    <location>
        <begin position="1"/>
        <end position="26"/>
    </location>
</feature>
<comment type="caution">
    <text evidence="2">The sequence shown here is derived from an EMBL/GenBank/DDBJ whole genome shotgun (WGS) entry which is preliminary data.</text>
</comment>
<evidence type="ECO:0000256" key="1">
    <source>
        <dbReference type="SAM" id="MobiDB-lite"/>
    </source>
</evidence>